<evidence type="ECO:0000313" key="2">
    <source>
        <dbReference type="EMBL" id="MFK9092749.1"/>
    </source>
</evidence>
<gene>
    <name evidence="2" type="ORF">ACJEBI_14820</name>
</gene>
<sequence>MEGNRWTVKIAILFSSYLFIKELAAKLHPTEMEVMMAVPPKEGDRVPSYSTAYDYTKKNGGKNP</sequence>
<accession>A0ABW8RGY7</accession>
<dbReference type="RefSeq" id="WP_406581319.1">
    <property type="nucleotide sequence ID" value="NZ_JBJHQH010000010.1"/>
</dbReference>
<feature type="region of interest" description="Disordered" evidence="1">
    <location>
        <begin position="42"/>
        <end position="64"/>
    </location>
</feature>
<dbReference type="EMBL" id="JBJHQH010000010">
    <property type="protein sequence ID" value="MFK9092749.1"/>
    <property type="molecule type" value="Genomic_DNA"/>
</dbReference>
<proteinExistence type="predicted"/>
<organism evidence="2 3">
    <name type="scientific">Bacillus salipaludis</name>
    <dbReference type="NCBI Taxonomy" id="2547811"/>
    <lineage>
        <taxon>Bacteria</taxon>
        <taxon>Bacillati</taxon>
        <taxon>Bacillota</taxon>
        <taxon>Bacilli</taxon>
        <taxon>Bacillales</taxon>
        <taxon>Bacillaceae</taxon>
        <taxon>Bacillus</taxon>
    </lineage>
</organism>
<protein>
    <submittedName>
        <fullName evidence="2">Uncharacterized protein</fullName>
    </submittedName>
</protein>
<evidence type="ECO:0000313" key="3">
    <source>
        <dbReference type="Proteomes" id="UP001623041"/>
    </source>
</evidence>
<name>A0ABW8RGY7_9BACI</name>
<comment type="caution">
    <text evidence="2">The sequence shown here is derived from an EMBL/GenBank/DDBJ whole genome shotgun (WGS) entry which is preliminary data.</text>
</comment>
<keyword evidence="3" id="KW-1185">Reference proteome</keyword>
<reference evidence="2 3" key="1">
    <citation type="submission" date="2024-11" db="EMBL/GenBank/DDBJ databases">
        <authorList>
            <person name="Lucas J.A."/>
        </authorList>
    </citation>
    <scope>NUCLEOTIDE SEQUENCE [LARGE SCALE GENOMIC DNA]</scope>
    <source>
        <strain evidence="2 3">Z 5.4</strain>
    </source>
</reference>
<evidence type="ECO:0000256" key="1">
    <source>
        <dbReference type="SAM" id="MobiDB-lite"/>
    </source>
</evidence>
<dbReference type="Proteomes" id="UP001623041">
    <property type="component" value="Unassembled WGS sequence"/>
</dbReference>